<dbReference type="CDD" id="cd12797">
    <property type="entry name" value="M23_peptidase"/>
    <property type="match status" value="1"/>
</dbReference>
<dbReference type="InterPro" id="IPR003587">
    <property type="entry name" value="Hint_dom_N"/>
</dbReference>
<dbReference type="InterPro" id="IPR036844">
    <property type="entry name" value="Hint_dom_sf"/>
</dbReference>
<dbReference type="InterPro" id="IPR006141">
    <property type="entry name" value="Intein_N"/>
</dbReference>
<dbReference type="PROSITE" id="PS50817">
    <property type="entry name" value="INTEIN_N_TER"/>
    <property type="match status" value="1"/>
</dbReference>
<evidence type="ECO:0000256" key="2">
    <source>
        <dbReference type="SAM" id="MobiDB-lite"/>
    </source>
</evidence>
<organism evidence="4 5">
    <name type="scientific">Leptospira semungkisensis</name>
    <dbReference type="NCBI Taxonomy" id="2484985"/>
    <lineage>
        <taxon>Bacteria</taxon>
        <taxon>Pseudomonadati</taxon>
        <taxon>Spirochaetota</taxon>
        <taxon>Spirochaetia</taxon>
        <taxon>Leptospirales</taxon>
        <taxon>Leptospiraceae</taxon>
        <taxon>Leptospira</taxon>
    </lineage>
</organism>
<dbReference type="InterPro" id="IPR030934">
    <property type="entry name" value="Intein_C"/>
</dbReference>
<sequence length="901" mass="100707">MSIKDGVWTVSVCFTAGTPVWTRDGLKPIETIQIGEVVHSWDEKTGSFVEKKVTEQFVHEVPQLFDLELDGEEVIHTTWNHPFWVVGKKAWVKVMDLQVGDLVLLHDGSTVPVTGVHYYNIETTKVYNIEVEDTHAYLVGEHGVVVHNYAQDVGGIVGAVRSAVEELKSGLSDKESLQHDPEYVGKVTETIKRLSAYESESRHLDAERNDLQKEQNKAKLKVDLAKNNNNIFLRAIRSSEADHIPGIKEIRNALKGSNGGEGFNKEQMQAIDKFVNGGLTNDALVRSGFRQGQVGFQEGFSGNRIAQERWKGFVLESAYNVKGSGEVAGAQRAISETSARIEERSQKISANESAVSKEIARSKEEMQTYLAGSKTAIESPEGRNRHVEDPKVKDGVSVAAKEPRENDPEQDRKNDAKERTKQNVEAAGYEATKHKEEEEERVGDTAEITNGSLFPSLQNKSSKTNDHGDGKPVGQLSVKYADKNNKGGLVELREKSPDAKQILHPTEISVLNKANEVKYKDTSFQRNSKGMLENGNGTKIAFKDNGLIEIKHSNGDVDAYDGKGNKVDAALLKKNRYDVDKALIEKRTDGKVTEVNTPKGKVKYTTIDSSGGNFVKIIAERDGKTETMIYQEKDPNGSDPDKRFELTKPQEPNEKLLISETGTSAPFKGETIYVNDVQHGGAGTDTYPADHIERFISYLKGEDGGRSVLLHENEHTGTDLSGGKTAQNRDLVAVETMTFEGIDANRLKFTSEDGNLEIYYHHTSGIAVGLMRGDVLNPGDYTGRMGTNGHSENPHLHLAVYDKVAKRWLTTQEVQKRYFNAKDLVVIDTTRDKRLGENYESENKERLKDARIRLSEQKAIVEREKLKQEQQKESEKIQQKQIEELEKLQKDIFSDKNWKRK</sequence>
<feature type="domain" description="Hint" evidence="3">
    <location>
        <begin position="11"/>
        <end position="107"/>
    </location>
</feature>
<comment type="caution">
    <text evidence="4">The sequence shown here is derived from an EMBL/GenBank/DDBJ whole genome shotgun (WGS) entry which is preliminary data.</text>
</comment>
<dbReference type="GO" id="GO:0016539">
    <property type="term" value="P:intein-mediated protein splicing"/>
    <property type="evidence" value="ECO:0007669"/>
    <property type="project" value="InterPro"/>
</dbReference>
<dbReference type="Proteomes" id="UP000297453">
    <property type="component" value="Unassembled WGS sequence"/>
</dbReference>
<reference evidence="4" key="1">
    <citation type="journal article" date="2019" name="PLoS Negl. Trop. Dis.">
        <title>Revisiting the worldwide diversity of Leptospira species in the environment.</title>
        <authorList>
            <person name="Vincent A.T."/>
            <person name="Schiettekatte O."/>
            <person name="Bourhy P."/>
            <person name="Veyrier F.J."/>
            <person name="Picardeau M."/>
        </authorList>
    </citation>
    <scope>NUCLEOTIDE SEQUENCE [LARGE SCALE GENOMIC DNA]</scope>
    <source>
        <strain evidence="4">SSS9</strain>
    </source>
</reference>
<dbReference type="EMBL" id="RQEP01000018">
    <property type="protein sequence ID" value="TGK00819.1"/>
    <property type="molecule type" value="Genomic_DNA"/>
</dbReference>
<dbReference type="SUPFAM" id="SSF51261">
    <property type="entry name" value="Duplicated hybrid motif"/>
    <property type="match status" value="1"/>
</dbReference>
<proteinExistence type="predicted"/>
<evidence type="ECO:0000313" key="4">
    <source>
        <dbReference type="EMBL" id="TGK00819.1"/>
    </source>
</evidence>
<keyword evidence="5" id="KW-1185">Reference proteome</keyword>
<dbReference type="NCBIfam" id="TIGR01443">
    <property type="entry name" value="intein_Cterm"/>
    <property type="match status" value="1"/>
</dbReference>
<evidence type="ECO:0000259" key="3">
    <source>
        <dbReference type="SMART" id="SM00306"/>
    </source>
</evidence>
<accession>A0A4V3JB39</accession>
<evidence type="ECO:0000256" key="1">
    <source>
        <dbReference type="SAM" id="Coils"/>
    </source>
</evidence>
<dbReference type="PROSITE" id="PS50818">
    <property type="entry name" value="INTEIN_C_TER"/>
    <property type="match status" value="1"/>
</dbReference>
<dbReference type="SUPFAM" id="SSF51294">
    <property type="entry name" value="Hedgehog/intein (Hint) domain"/>
    <property type="match status" value="1"/>
</dbReference>
<dbReference type="SMART" id="SM00306">
    <property type="entry name" value="HintN"/>
    <property type="match status" value="1"/>
</dbReference>
<feature type="region of interest" description="Disordered" evidence="2">
    <location>
        <begin position="373"/>
        <end position="473"/>
    </location>
</feature>
<protein>
    <recommendedName>
        <fullName evidence="3">Hint domain-containing protein</fullName>
    </recommendedName>
</protein>
<dbReference type="Gene3D" id="2.170.16.10">
    <property type="entry name" value="Hedgehog/Intein (Hint) domain"/>
    <property type="match status" value="1"/>
</dbReference>
<dbReference type="AlphaFoldDB" id="A0A4V3JB39"/>
<feature type="compositionally biased region" description="Basic and acidic residues" evidence="2">
    <location>
        <begin position="401"/>
        <end position="422"/>
    </location>
</feature>
<feature type="compositionally biased region" description="Polar residues" evidence="2">
    <location>
        <begin position="447"/>
        <end position="462"/>
    </location>
</feature>
<dbReference type="Pfam" id="PF07591">
    <property type="entry name" value="PT-HINT"/>
    <property type="match status" value="1"/>
</dbReference>
<dbReference type="InterPro" id="IPR011055">
    <property type="entry name" value="Dup_hybrid_motif"/>
</dbReference>
<keyword evidence="1" id="KW-0175">Coiled coil</keyword>
<name>A0A4V3JB39_9LEPT</name>
<dbReference type="OrthoDB" id="346148at2"/>
<feature type="coiled-coil region" evidence="1">
    <location>
        <begin position="844"/>
        <end position="891"/>
    </location>
</feature>
<feature type="coiled-coil region" evidence="1">
    <location>
        <begin position="194"/>
        <end position="228"/>
    </location>
</feature>
<dbReference type="Gene3D" id="2.70.70.10">
    <property type="entry name" value="Glucose Permease (Domain IIA)"/>
    <property type="match status" value="1"/>
</dbReference>
<gene>
    <name evidence="4" type="ORF">EHO59_12870</name>
</gene>
<feature type="compositionally biased region" description="Basic and acidic residues" evidence="2">
    <location>
        <begin position="380"/>
        <end position="394"/>
    </location>
</feature>
<dbReference type="CDD" id="cd00081">
    <property type="entry name" value="Hint"/>
    <property type="match status" value="1"/>
</dbReference>
<evidence type="ECO:0000313" key="5">
    <source>
        <dbReference type="Proteomes" id="UP000297453"/>
    </source>
</evidence>